<keyword evidence="3 9" id="KW-0831">Ubiquinone biosynthesis</keyword>
<dbReference type="Pfam" id="PF03232">
    <property type="entry name" value="COQ7"/>
    <property type="match status" value="1"/>
</dbReference>
<sequence>MLPCMSPVDRLLVSADNALRTLSGAVHAGRANPAGPTLADAEPPAEDERRLSAALMRVNHVGEVCAQALYQAQALTARSPELREQMAAAAREEIDHLAWTQQRLDELGDRPSLLNPLWYAGAFAIGLAAGRLGDRVSLGFVVETERQVEQHLAGHLDRLPAADERSRAIVEQMKDDERRHADGAEDAGAIPLPMPVRLAMRAAAKVMTVTAHRV</sequence>
<dbReference type="GO" id="GO:0008682">
    <property type="term" value="F:3-demethoxyubiquinol 3-hydroxylase activity"/>
    <property type="evidence" value="ECO:0007669"/>
    <property type="project" value="UniProtKB-EC"/>
</dbReference>
<dbReference type="SUPFAM" id="SSF47240">
    <property type="entry name" value="Ferritin-like"/>
    <property type="match status" value="1"/>
</dbReference>
<keyword evidence="10" id="KW-0830">Ubiquinone</keyword>
<protein>
    <recommendedName>
        <fullName evidence="9">3-demethoxyubiquinol 3-hydroxylase</fullName>
        <shortName evidence="9">DMQ hydroxylase</shortName>
        <ecNumber evidence="9">1.14.99.60</ecNumber>
    </recommendedName>
    <alternativeName>
        <fullName evidence="9">2-nonaprenyl-3-methyl-6-methoxy-1,4-benzoquinol hydroxylase</fullName>
    </alternativeName>
</protein>
<evidence type="ECO:0000256" key="9">
    <source>
        <dbReference type="HAMAP-Rule" id="MF_01658"/>
    </source>
</evidence>
<dbReference type="AlphaFoldDB" id="A0A4R2MEU4"/>
<evidence type="ECO:0000256" key="3">
    <source>
        <dbReference type="ARBA" id="ARBA00022688"/>
    </source>
</evidence>
<evidence type="ECO:0000256" key="5">
    <source>
        <dbReference type="ARBA" id="ARBA00023002"/>
    </source>
</evidence>
<evidence type="ECO:0000313" key="11">
    <source>
        <dbReference type="Proteomes" id="UP000295106"/>
    </source>
</evidence>
<dbReference type="NCBIfam" id="NF033656">
    <property type="entry name" value="DMQ_monoox_COQ7"/>
    <property type="match status" value="1"/>
</dbReference>
<dbReference type="GO" id="GO:0006744">
    <property type="term" value="P:ubiquinone biosynthetic process"/>
    <property type="evidence" value="ECO:0007669"/>
    <property type="project" value="UniProtKB-UniRule"/>
</dbReference>
<keyword evidence="4 9" id="KW-0479">Metal-binding</keyword>
<dbReference type="Proteomes" id="UP000295106">
    <property type="component" value="Unassembled WGS sequence"/>
</dbReference>
<accession>A0A4R2MEU4</accession>
<dbReference type="CDD" id="cd01042">
    <property type="entry name" value="DMQH"/>
    <property type="match status" value="1"/>
</dbReference>
<comment type="pathway">
    <text evidence="1 9">Cofactor biosynthesis; ubiquinone biosynthesis.</text>
</comment>
<feature type="binding site" evidence="9">
    <location>
        <position position="96"/>
    </location>
    <ligand>
        <name>Fe cation</name>
        <dbReference type="ChEBI" id="CHEBI:24875"/>
        <label>1</label>
    </ligand>
</feature>
<dbReference type="RefSeq" id="WP_132644234.1">
    <property type="nucleotide sequence ID" value="NZ_CP181386.1"/>
</dbReference>
<dbReference type="EMBL" id="SLXD01000001">
    <property type="protein sequence ID" value="TCP05210.1"/>
    <property type="molecule type" value="Genomic_DNA"/>
</dbReference>
<organism evidence="10 11">
    <name type="scientific">Rubrivivax gelatinosus</name>
    <name type="common">Rhodocyclus gelatinosus</name>
    <name type="synonym">Rhodopseudomonas gelatinosa</name>
    <dbReference type="NCBI Taxonomy" id="28068"/>
    <lineage>
        <taxon>Bacteria</taxon>
        <taxon>Pseudomonadati</taxon>
        <taxon>Pseudomonadota</taxon>
        <taxon>Betaproteobacteria</taxon>
        <taxon>Burkholderiales</taxon>
        <taxon>Sphaerotilaceae</taxon>
        <taxon>Rubrivivax</taxon>
    </lineage>
</organism>
<feature type="binding site" evidence="9">
    <location>
        <position position="63"/>
    </location>
    <ligand>
        <name>Fe cation</name>
        <dbReference type="ChEBI" id="CHEBI:24875"/>
        <label>1</label>
    </ligand>
</feature>
<keyword evidence="7 9" id="KW-0503">Monooxygenase</keyword>
<dbReference type="OrthoDB" id="5192789at2"/>
<feature type="binding site" evidence="9">
    <location>
        <position position="177"/>
    </location>
    <ligand>
        <name>Fe cation</name>
        <dbReference type="ChEBI" id="CHEBI:24875"/>
        <label>1</label>
    </ligand>
</feature>
<feature type="binding site" evidence="9">
    <location>
        <position position="93"/>
    </location>
    <ligand>
        <name>Fe cation</name>
        <dbReference type="ChEBI" id="CHEBI:24875"/>
        <label>1</label>
    </ligand>
</feature>
<evidence type="ECO:0000256" key="6">
    <source>
        <dbReference type="ARBA" id="ARBA00023004"/>
    </source>
</evidence>
<dbReference type="InterPro" id="IPR009078">
    <property type="entry name" value="Ferritin-like_SF"/>
</dbReference>
<dbReference type="InterPro" id="IPR047809">
    <property type="entry name" value="COQ7_proteobact"/>
</dbReference>
<dbReference type="GO" id="GO:0046872">
    <property type="term" value="F:metal ion binding"/>
    <property type="evidence" value="ECO:0007669"/>
    <property type="project" value="UniProtKB-KW"/>
</dbReference>
<keyword evidence="2 9" id="KW-1003">Cell membrane</keyword>
<comment type="caution">
    <text evidence="10">The sequence shown here is derived from an EMBL/GenBank/DDBJ whole genome shotgun (WGS) entry which is preliminary data.</text>
</comment>
<dbReference type="PANTHER" id="PTHR11237">
    <property type="entry name" value="COENZYME Q10 BIOSYNTHESIS PROTEIN 7"/>
    <property type="match status" value="1"/>
</dbReference>
<keyword evidence="5 9" id="KW-0560">Oxidoreductase</keyword>
<dbReference type="InterPro" id="IPR011566">
    <property type="entry name" value="Ubq_synth_Coq7"/>
</dbReference>
<dbReference type="InterPro" id="IPR012347">
    <property type="entry name" value="Ferritin-like"/>
</dbReference>
<dbReference type="PANTHER" id="PTHR11237:SF4">
    <property type="entry name" value="5-DEMETHOXYUBIQUINONE HYDROXYLASE, MITOCHONDRIAL"/>
    <property type="match status" value="1"/>
</dbReference>
<evidence type="ECO:0000256" key="1">
    <source>
        <dbReference type="ARBA" id="ARBA00004749"/>
    </source>
</evidence>
<comment type="cofactor">
    <cofactor evidence="9">
        <name>Fe cation</name>
        <dbReference type="ChEBI" id="CHEBI:24875"/>
    </cofactor>
    <text evidence="9">Binds 2 iron ions per subunit.</text>
</comment>
<keyword evidence="6 9" id="KW-0408">Iron</keyword>
<dbReference type="GO" id="GO:0005886">
    <property type="term" value="C:plasma membrane"/>
    <property type="evidence" value="ECO:0007669"/>
    <property type="project" value="UniProtKB-SubCell"/>
</dbReference>
<evidence type="ECO:0000256" key="8">
    <source>
        <dbReference type="ARBA" id="ARBA00023136"/>
    </source>
</evidence>
<evidence type="ECO:0000256" key="2">
    <source>
        <dbReference type="ARBA" id="ARBA00022475"/>
    </source>
</evidence>
<name>A0A4R2MEU4_RUBGE</name>
<feature type="binding site" evidence="9">
    <location>
        <position position="145"/>
    </location>
    <ligand>
        <name>Fe cation</name>
        <dbReference type="ChEBI" id="CHEBI:24875"/>
        <label>2</label>
    </ligand>
</feature>
<dbReference type="GeneID" id="99686810"/>
<gene>
    <name evidence="9" type="primary">coq7</name>
    <name evidence="10" type="ORF">EV684_10182</name>
</gene>
<feature type="binding site" evidence="9">
    <location>
        <position position="93"/>
    </location>
    <ligand>
        <name>Fe cation</name>
        <dbReference type="ChEBI" id="CHEBI:24875"/>
        <label>2</label>
    </ligand>
</feature>
<evidence type="ECO:0000313" key="10">
    <source>
        <dbReference type="EMBL" id="TCP05210.1"/>
    </source>
</evidence>
<comment type="function">
    <text evidence="9">Catalyzes the hydroxylation of 2-nonaprenyl-3-methyl-6-methoxy-1,4-benzoquinol during ubiquinone biosynthesis.</text>
</comment>
<feature type="binding site" evidence="9">
    <location>
        <position position="180"/>
    </location>
    <ligand>
        <name>Fe cation</name>
        <dbReference type="ChEBI" id="CHEBI:24875"/>
        <label>2</label>
    </ligand>
</feature>
<reference evidence="10 11" key="1">
    <citation type="submission" date="2019-03" db="EMBL/GenBank/DDBJ databases">
        <title>Genomic Encyclopedia of Type Strains, Phase IV (KMG-IV): sequencing the most valuable type-strain genomes for metagenomic binning, comparative biology and taxonomic classification.</title>
        <authorList>
            <person name="Goeker M."/>
        </authorList>
    </citation>
    <scope>NUCLEOTIDE SEQUENCE [LARGE SCALE GENOMIC DNA]</scope>
    <source>
        <strain evidence="10 11">DSM 1709</strain>
    </source>
</reference>
<feature type="binding site" evidence="9">
    <location>
        <position position="177"/>
    </location>
    <ligand>
        <name>Fe cation</name>
        <dbReference type="ChEBI" id="CHEBI:24875"/>
        <label>2</label>
    </ligand>
</feature>
<dbReference type="HAMAP" id="MF_01658">
    <property type="entry name" value="COQ7"/>
    <property type="match status" value="1"/>
</dbReference>
<dbReference type="EC" id="1.14.99.60" evidence="9"/>
<comment type="similarity">
    <text evidence="9">Belongs to the COQ7 family.</text>
</comment>
<dbReference type="UniPathway" id="UPA00232"/>
<comment type="catalytic activity">
    <reaction evidence="9">
        <text>a 5-methoxy-2-methyl-3-(all-trans-polyprenyl)benzene-1,4-diol + AH2 + O2 = a 3-demethylubiquinol + A + H2O</text>
        <dbReference type="Rhea" id="RHEA:50908"/>
        <dbReference type="Rhea" id="RHEA-COMP:10859"/>
        <dbReference type="Rhea" id="RHEA-COMP:10914"/>
        <dbReference type="ChEBI" id="CHEBI:13193"/>
        <dbReference type="ChEBI" id="CHEBI:15377"/>
        <dbReference type="ChEBI" id="CHEBI:15379"/>
        <dbReference type="ChEBI" id="CHEBI:17499"/>
        <dbReference type="ChEBI" id="CHEBI:84167"/>
        <dbReference type="ChEBI" id="CHEBI:84422"/>
        <dbReference type="EC" id="1.14.99.60"/>
    </reaction>
</comment>
<evidence type="ECO:0000256" key="7">
    <source>
        <dbReference type="ARBA" id="ARBA00023033"/>
    </source>
</evidence>
<keyword evidence="8 9" id="KW-0472">Membrane</keyword>
<comment type="subcellular location">
    <subcellularLocation>
        <location evidence="9">Cell membrane</location>
        <topology evidence="9">Peripheral membrane protein</topology>
    </subcellularLocation>
</comment>
<dbReference type="Gene3D" id="1.20.1260.10">
    <property type="match status" value="1"/>
</dbReference>
<proteinExistence type="inferred from homology"/>
<evidence type="ECO:0000256" key="4">
    <source>
        <dbReference type="ARBA" id="ARBA00022723"/>
    </source>
</evidence>